<dbReference type="SMART" id="SM00633">
    <property type="entry name" value="Glyco_10"/>
    <property type="match status" value="1"/>
</dbReference>
<dbReference type="PRINTS" id="PR00134">
    <property type="entry name" value="GLHYDRLASE10"/>
</dbReference>
<dbReference type="EC" id="3.2.1.8" evidence="6"/>
<evidence type="ECO:0000256" key="4">
    <source>
        <dbReference type="ARBA" id="ARBA00023326"/>
    </source>
</evidence>
<dbReference type="InterPro" id="IPR044846">
    <property type="entry name" value="GH10"/>
</dbReference>
<dbReference type="PANTHER" id="PTHR31490:SF90">
    <property type="entry name" value="ENDO-1,4-BETA-XYLANASE A"/>
    <property type="match status" value="1"/>
</dbReference>
<dbReference type="PROSITE" id="PS51760">
    <property type="entry name" value="GH10_2"/>
    <property type="match status" value="1"/>
</dbReference>
<evidence type="ECO:0000256" key="2">
    <source>
        <dbReference type="ARBA" id="ARBA00023277"/>
    </source>
</evidence>
<dbReference type="EMBL" id="DRUZ01000033">
    <property type="protein sequence ID" value="HHS01414.1"/>
    <property type="molecule type" value="Genomic_DNA"/>
</dbReference>
<dbReference type="AlphaFoldDB" id="A0A7C5Z5L2"/>
<dbReference type="SUPFAM" id="SSF51445">
    <property type="entry name" value="(Trans)glycosidases"/>
    <property type="match status" value="1"/>
</dbReference>
<evidence type="ECO:0000256" key="5">
    <source>
        <dbReference type="PROSITE-ProRule" id="PRU10061"/>
    </source>
</evidence>
<accession>A0A7C5Z5L2</accession>
<reference evidence="8" key="1">
    <citation type="journal article" date="2020" name="mSystems">
        <title>Genome- and Community-Level Interaction Insights into Carbon Utilization and Element Cycling Functions of Hydrothermarchaeota in Hydrothermal Sediment.</title>
        <authorList>
            <person name="Zhou Z."/>
            <person name="Liu Y."/>
            <person name="Xu W."/>
            <person name="Pan J."/>
            <person name="Luo Z.H."/>
            <person name="Li M."/>
        </authorList>
    </citation>
    <scope>NUCLEOTIDE SEQUENCE [LARGE SCALE GENOMIC DNA]</scope>
    <source>
        <strain evidence="8">SpSt-102</strain>
    </source>
</reference>
<keyword evidence="2 6" id="KW-0119">Carbohydrate metabolism</keyword>
<feature type="domain" description="GH10" evidence="7">
    <location>
        <begin position="7"/>
        <end position="338"/>
    </location>
</feature>
<dbReference type="InterPro" id="IPR001000">
    <property type="entry name" value="GH10_dom"/>
</dbReference>
<organism evidence="8">
    <name type="scientific">Caldicellulosiruptor owensensis</name>
    <dbReference type="NCBI Taxonomy" id="55205"/>
    <lineage>
        <taxon>Bacteria</taxon>
        <taxon>Bacillati</taxon>
        <taxon>Bacillota</taxon>
        <taxon>Bacillota incertae sedis</taxon>
        <taxon>Caldicellulosiruptorales</taxon>
        <taxon>Caldicellulosiruptoraceae</taxon>
        <taxon>Caldicellulosiruptor</taxon>
    </lineage>
</organism>
<evidence type="ECO:0000259" key="7">
    <source>
        <dbReference type="PROSITE" id="PS51760"/>
    </source>
</evidence>
<evidence type="ECO:0000313" key="8">
    <source>
        <dbReference type="EMBL" id="HHS01414.1"/>
    </source>
</evidence>
<dbReference type="PANTHER" id="PTHR31490">
    <property type="entry name" value="GLYCOSYL HYDROLASE"/>
    <property type="match status" value="1"/>
</dbReference>
<keyword evidence="4 6" id="KW-0624">Polysaccharide degradation</keyword>
<sequence>MMSEYQDKTIPSLAEKYKEYFKIGAAVTVKDLEGVHGEILVKHFNSLTPENDMKFERIHPDEHRYNFDAVDKMKEFAIKNNMKMRGHTFVWHNQTPEWVFKDKEGNDVSRELLIERLREHIKTVCDRYKDIVYAWDVVNEAVEDKTEKLLRDSNWRRIIGDDYIKIAFEIAKEYAGEGKLFYNDYNNEMPYKLEKTYKLLKELIDKETPIDGIGIQAHWNIWDKNLIDNLKRAIEMYASLGLEIQITELDMSVFEFEDRRTDLLEPAEEMMELQAKVYEDVFKVFREYKGVITSVTFWGISDKHTWKDNFPVIGRKDWPLLFDVNGKPKEAFFKIVNF</sequence>
<dbReference type="GO" id="GO:0031176">
    <property type="term" value="F:endo-1,4-beta-xylanase activity"/>
    <property type="evidence" value="ECO:0007669"/>
    <property type="project" value="UniProtKB-EC"/>
</dbReference>
<keyword evidence="8" id="KW-0858">Xylan degradation</keyword>
<keyword evidence="3 6" id="KW-0326">Glycosidase</keyword>
<evidence type="ECO:0000256" key="1">
    <source>
        <dbReference type="ARBA" id="ARBA00022801"/>
    </source>
</evidence>
<comment type="catalytic activity">
    <reaction evidence="6">
        <text>Endohydrolysis of (1-&gt;4)-beta-D-xylosidic linkages in xylans.</text>
        <dbReference type="EC" id="3.2.1.8"/>
    </reaction>
</comment>
<keyword evidence="1 6" id="KW-0378">Hydrolase</keyword>
<proteinExistence type="inferred from homology"/>
<comment type="similarity">
    <text evidence="6">Belongs to the glycosyl hydrolase 10 (cellulase F) family.</text>
</comment>
<feature type="active site" description="Nucleophile" evidence="5">
    <location>
        <position position="248"/>
    </location>
</feature>
<dbReference type="GO" id="GO:0045493">
    <property type="term" value="P:xylan catabolic process"/>
    <property type="evidence" value="ECO:0007669"/>
    <property type="project" value="UniProtKB-KW"/>
</dbReference>
<comment type="caution">
    <text evidence="8">The sequence shown here is derived from an EMBL/GenBank/DDBJ whole genome shotgun (WGS) entry which is preliminary data.</text>
</comment>
<evidence type="ECO:0000256" key="3">
    <source>
        <dbReference type="ARBA" id="ARBA00023295"/>
    </source>
</evidence>
<name>A0A7C5Z5L2_9FIRM</name>
<protein>
    <recommendedName>
        <fullName evidence="6">Beta-xylanase</fullName>
        <ecNumber evidence="6">3.2.1.8</ecNumber>
    </recommendedName>
</protein>
<dbReference type="PROSITE" id="PS00591">
    <property type="entry name" value="GH10_1"/>
    <property type="match status" value="1"/>
</dbReference>
<evidence type="ECO:0000256" key="6">
    <source>
        <dbReference type="RuleBase" id="RU361174"/>
    </source>
</evidence>
<dbReference type="Pfam" id="PF00331">
    <property type="entry name" value="Glyco_hydro_10"/>
    <property type="match status" value="1"/>
</dbReference>
<dbReference type="InterPro" id="IPR017853">
    <property type="entry name" value="GH"/>
</dbReference>
<gene>
    <name evidence="8" type="ORF">ENL71_02610</name>
</gene>
<dbReference type="Gene3D" id="3.20.20.80">
    <property type="entry name" value="Glycosidases"/>
    <property type="match status" value="1"/>
</dbReference>
<dbReference type="InterPro" id="IPR031158">
    <property type="entry name" value="GH10_AS"/>
</dbReference>